<dbReference type="GO" id="GO:0050661">
    <property type="term" value="F:NADP binding"/>
    <property type="evidence" value="ECO:0007669"/>
    <property type="project" value="InterPro"/>
</dbReference>
<dbReference type="PANTHER" id="PTHR43539:SF68">
    <property type="entry name" value="FLAVIN-BINDING MONOOXYGENASE-LIKE PROTEIN (AFU_ORTHOLOGUE AFUA_4G09220)"/>
    <property type="match status" value="1"/>
</dbReference>
<evidence type="ECO:0000256" key="2">
    <source>
        <dbReference type="ARBA" id="ARBA00022827"/>
    </source>
</evidence>
<dbReference type="InterPro" id="IPR020946">
    <property type="entry name" value="Flavin_mOase-like"/>
</dbReference>
<reference evidence="4" key="1">
    <citation type="submission" date="2022-08" db="EMBL/GenBank/DDBJ databases">
        <title>Nisaea acidiphila sp. nov., isolated from a marine algal debris and emended description of the genus Nisaea Urios et al. 2008.</title>
        <authorList>
            <person name="Kwon K."/>
        </authorList>
    </citation>
    <scope>NUCLEOTIDE SEQUENCE</scope>
    <source>
        <strain evidence="4">MEBiC11861</strain>
    </source>
</reference>
<keyword evidence="1" id="KW-0285">Flavoprotein</keyword>
<evidence type="ECO:0000256" key="1">
    <source>
        <dbReference type="ARBA" id="ARBA00022630"/>
    </source>
</evidence>
<keyword evidence="2" id="KW-0274">FAD</keyword>
<dbReference type="RefSeq" id="WP_257770768.1">
    <property type="nucleotide sequence ID" value="NZ_CP102480.1"/>
</dbReference>
<proteinExistence type="predicted"/>
<accession>A0A9J7AVI7</accession>
<sequence length="546" mass="60554">MLILSGRQRTVSGGPAIGERLAAEAGLEGLGPLSVAEGHEPPRIVERAGESVIEAILSFETEKGVGLGLVRLRYPADMPRAWTLATTLEDLKGYEEARIFEEKDDPAFNPKFHGPNWADKRAAERAYADRDPEVLIVGGGHAGLTAAARLARLDVDTLVVDRMKRVGDNWRLRYHGLRLHNYIHSNHLPYMRFPEGWPTYIPKDRIANWLESYVDAMDINFWTETSFEGAEWEEAAGCWTARLTLADGSERTMRPRHIVMATSVSGAPNVPKIPTLDRFKGPVLHSSQFTAGKDWKGKRVYIFGTGTSAHDIAQDLEGNDAEVTIIQRSPTLIVNIEPSAQLYDRIYWGEGPSREDRDLINLATPFPVVRIAHKIITDKVREIDKPLLDGLEKVGFRLDFGEGGTGWPLKYRTRGGGYYFNVGASDLMAAGRIGLIQYADIERFEAGGLRMADGGLREADLIVLATGYKGQDHMTRVLFGDAVADRVGKVWDIDPEIQELNNMWTPTPQPGLWYTGGSFAQGRIYSKYLARAIKAELAGLAPQRSG</sequence>
<keyword evidence="5" id="KW-1185">Reference proteome</keyword>
<dbReference type="GO" id="GO:0050660">
    <property type="term" value="F:flavin adenine dinucleotide binding"/>
    <property type="evidence" value="ECO:0007669"/>
    <property type="project" value="InterPro"/>
</dbReference>
<dbReference type="Gene3D" id="3.50.50.60">
    <property type="entry name" value="FAD/NAD(P)-binding domain"/>
    <property type="match status" value="1"/>
</dbReference>
<dbReference type="SUPFAM" id="SSF51905">
    <property type="entry name" value="FAD/NAD(P)-binding domain"/>
    <property type="match status" value="2"/>
</dbReference>
<dbReference type="InterPro" id="IPR050982">
    <property type="entry name" value="Auxin_biosynth/cation_transpt"/>
</dbReference>
<dbReference type="EMBL" id="CP102480">
    <property type="protein sequence ID" value="UUX51336.1"/>
    <property type="molecule type" value="Genomic_DNA"/>
</dbReference>
<organism evidence="4 5">
    <name type="scientific">Nisaea acidiphila</name>
    <dbReference type="NCBI Taxonomy" id="1862145"/>
    <lineage>
        <taxon>Bacteria</taxon>
        <taxon>Pseudomonadati</taxon>
        <taxon>Pseudomonadota</taxon>
        <taxon>Alphaproteobacteria</taxon>
        <taxon>Rhodospirillales</taxon>
        <taxon>Thalassobaculaceae</taxon>
        <taxon>Nisaea</taxon>
    </lineage>
</organism>
<evidence type="ECO:0000313" key="5">
    <source>
        <dbReference type="Proteomes" id="UP001060336"/>
    </source>
</evidence>
<dbReference type="InterPro" id="IPR036188">
    <property type="entry name" value="FAD/NAD-bd_sf"/>
</dbReference>
<dbReference type="PANTHER" id="PTHR43539">
    <property type="entry name" value="FLAVIN-BINDING MONOOXYGENASE-LIKE PROTEIN (AFU_ORTHOLOGUE AFUA_4G09220)"/>
    <property type="match status" value="1"/>
</dbReference>
<keyword evidence="3" id="KW-0560">Oxidoreductase</keyword>
<dbReference type="GO" id="GO:0004499">
    <property type="term" value="F:N,N-dimethylaniline monooxygenase activity"/>
    <property type="evidence" value="ECO:0007669"/>
    <property type="project" value="InterPro"/>
</dbReference>
<dbReference type="PRINTS" id="PR00368">
    <property type="entry name" value="FADPNR"/>
</dbReference>
<name>A0A9J7AVI7_9PROT</name>
<evidence type="ECO:0000313" key="4">
    <source>
        <dbReference type="EMBL" id="UUX51336.1"/>
    </source>
</evidence>
<dbReference type="KEGG" id="naci:NUH88_06475"/>
<dbReference type="Proteomes" id="UP001060336">
    <property type="component" value="Chromosome"/>
</dbReference>
<dbReference type="PRINTS" id="PR00469">
    <property type="entry name" value="PNDRDTASEII"/>
</dbReference>
<gene>
    <name evidence="4" type="ORF">NUH88_06475</name>
</gene>
<dbReference type="AlphaFoldDB" id="A0A9J7AVI7"/>
<evidence type="ECO:0000256" key="3">
    <source>
        <dbReference type="ARBA" id="ARBA00023002"/>
    </source>
</evidence>
<dbReference type="Pfam" id="PF00743">
    <property type="entry name" value="FMO-like"/>
    <property type="match status" value="1"/>
</dbReference>
<protein>
    <submittedName>
        <fullName evidence="4">NAD(P)/FAD-dependent oxidoreductase</fullName>
    </submittedName>
</protein>